<dbReference type="Proteomes" id="UP000023842">
    <property type="component" value="Unassembled WGS sequence"/>
</dbReference>
<accession>A0ABP3BQP0</accession>
<gene>
    <name evidence="3" type="ORF">AU05_24510</name>
</gene>
<keyword evidence="4" id="KW-1185">Reference proteome</keyword>
<dbReference type="InterPro" id="IPR010727">
    <property type="entry name" value="DUF1302"/>
</dbReference>
<feature type="region of interest" description="Disordered" evidence="1">
    <location>
        <begin position="122"/>
        <end position="148"/>
    </location>
</feature>
<comment type="caution">
    <text evidence="3">The sequence shown here is derived from an EMBL/GenBank/DDBJ whole genome shotgun (WGS) entry which is preliminary data.</text>
</comment>
<dbReference type="EMBL" id="JFJN01000092">
    <property type="protein sequence ID" value="EZH77451.1"/>
    <property type="molecule type" value="Genomic_DNA"/>
</dbReference>
<proteinExistence type="predicted"/>
<evidence type="ECO:0000313" key="4">
    <source>
        <dbReference type="Proteomes" id="UP000023842"/>
    </source>
</evidence>
<evidence type="ECO:0000256" key="1">
    <source>
        <dbReference type="SAM" id="MobiDB-lite"/>
    </source>
</evidence>
<evidence type="ECO:0000256" key="2">
    <source>
        <dbReference type="SAM" id="SignalP"/>
    </source>
</evidence>
<keyword evidence="2" id="KW-0732">Signal</keyword>
<sequence length="677" mass="73105">MEIKSRKPVLRFAPAKAGFAFAGVLPLLVAAQAQAVEFSFADNEITGSIDTTVSYGQLWRVQGQDKTNDDINTNDGNRNFDTGLVSEVFKITSDLEASYRNYGVFIRGTAFYDTQIMDKRNDYYDANSPAQPSQSAPRDNSFTRETRHKAGRDAQILDAYVYGNWDVGNMPVSGRLGKQVFNWGEGLFYRNGVNTTNPVDAAKFRLPGSEVKEVLVPVEALSFNIGLTDNLSMETFYQFNWKETAIDPVGTYFSETDLFADGGNTAYSTQRALIPLGGLYSGLSAAGVGGLQGGRTVDGNGNIKVASVGPDINAKNDGQFGVAFRYIAEELNSTEFGFYFVNYHAKEPTIYADLGAYTGLDLAAIAGQVQGALTPQVQQAVAAQAGVSVATLQAVLANPALNPALATAYSNALTNAVTNAAGGVATIDVANQVNARREYVEDIRMYGFSFNTTVGNASVFGELSYRPNLPVGIAATNDLLGDLLTQAPQLAGGGSVNIGGQQVQLGDQIHNYTRVEAFNTSLGTIYNFGPSFGFDSLFGVAELASEHLRGDSLQYNSRNGNRYYAGRGNGSYISGYDRDDQVNKNAYGYTLVLSGTWNDVYAGVNLSPFAVFKHDFEGNSHQTGNFIEGRKAYTVGMRASYLNSLEAELQYTEFYGAGQNNGARDRDNIGLNVKYSF</sequence>
<evidence type="ECO:0000313" key="3">
    <source>
        <dbReference type="EMBL" id="EZH77451.1"/>
    </source>
</evidence>
<dbReference type="RefSeq" id="WP_037004311.1">
    <property type="nucleotide sequence ID" value="NZ_JFJN01000092.1"/>
</dbReference>
<feature type="chain" id="PRO_5045039093" evidence="2">
    <location>
        <begin position="36"/>
        <end position="677"/>
    </location>
</feature>
<feature type="signal peptide" evidence="2">
    <location>
        <begin position="1"/>
        <end position="35"/>
    </location>
</feature>
<organism evidence="3 4">
    <name type="scientific">Ectopseudomonas composti</name>
    <dbReference type="NCBI Taxonomy" id="658457"/>
    <lineage>
        <taxon>Bacteria</taxon>
        <taxon>Pseudomonadati</taxon>
        <taxon>Pseudomonadota</taxon>
        <taxon>Gammaproteobacteria</taxon>
        <taxon>Pseudomonadales</taxon>
        <taxon>Pseudomonadaceae</taxon>
        <taxon>Ectopseudomonas</taxon>
    </lineage>
</organism>
<dbReference type="Pfam" id="PF06980">
    <property type="entry name" value="DUF1302"/>
    <property type="match status" value="1"/>
</dbReference>
<name>A0ABP3BQP0_9GAMM</name>
<feature type="compositionally biased region" description="Polar residues" evidence="1">
    <location>
        <begin position="128"/>
        <end position="140"/>
    </location>
</feature>
<protein>
    <submittedName>
        <fullName evidence="3">Glycine/betaine transmethylase</fullName>
    </submittedName>
</protein>
<reference evidence="4" key="1">
    <citation type="journal article" date="2014" name="Genome Announc.">
        <title>Draft Genome Sequence of the algae degrading bacterium Pseudomonas mendocina AD6.</title>
        <authorList>
            <person name="Barney B.M."/>
            <person name="Lenneman E.M."/>
        </authorList>
    </citation>
    <scope>NUCLEOTIDE SEQUENCE [LARGE SCALE GENOMIC DNA]</scope>
    <source>
        <strain evidence="4">AD6</strain>
    </source>
</reference>